<dbReference type="Pfam" id="PF24643">
    <property type="entry name" value="DUF7637"/>
    <property type="match status" value="1"/>
</dbReference>
<feature type="domain" description="DUF7637" evidence="1">
    <location>
        <begin position="3"/>
        <end position="112"/>
    </location>
</feature>
<dbReference type="eggNOG" id="KOG0988">
    <property type="taxonomic scope" value="Eukaryota"/>
</dbReference>
<dbReference type="STRING" id="1561998.A0A1I7U5U4"/>
<dbReference type="AlphaFoldDB" id="A0A1I7U5U4"/>
<protein>
    <submittedName>
        <fullName evidence="4">RNA-directed RNA polymerase</fullName>
    </submittedName>
</protein>
<accession>A0A1I7U5U4</accession>
<organism evidence="3 4">
    <name type="scientific">Caenorhabditis tropicalis</name>
    <dbReference type="NCBI Taxonomy" id="1561998"/>
    <lineage>
        <taxon>Eukaryota</taxon>
        <taxon>Metazoa</taxon>
        <taxon>Ecdysozoa</taxon>
        <taxon>Nematoda</taxon>
        <taxon>Chromadorea</taxon>
        <taxon>Rhabditida</taxon>
        <taxon>Rhabditina</taxon>
        <taxon>Rhabditomorpha</taxon>
        <taxon>Rhabditoidea</taxon>
        <taxon>Rhabditidae</taxon>
        <taxon>Peloderinae</taxon>
        <taxon>Caenorhabditis</taxon>
    </lineage>
</organism>
<evidence type="ECO:0000259" key="2">
    <source>
        <dbReference type="Pfam" id="PF25359"/>
    </source>
</evidence>
<dbReference type="Pfam" id="PF25359">
    <property type="entry name" value="PH_met_RdRP"/>
    <property type="match status" value="1"/>
</dbReference>
<evidence type="ECO:0000259" key="1">
    <source>
        <dbReference type="Pfam" id="PF24643"/>
    </source>
</evidence>
<keyword evidence="3" id="KW-1185">Reference proteome</keyword>
<sequence>MGEEGYRGWIKLEVPCSGQERQMGSIIRCHTSKLEPALNNLGMRIQTRGQVQVAEEQDCEPFYEANYEVVSYRFSHDLINAIQNYLKDLMTDHLMPFQRRNLVLHSSDFWSSELMCHIPEIPLAAIFFGNIQGGTFINHWEVSFWENTNRRHRDRIRNATPHVADKIGLNQIKVEFEFEFDKVDFMTIHFKHKEQDFEVTDKDQKRSRHENLLRALQTDLTNDMVRISNRQPQDPNVFIRSFATTTNAIAVVNTITAFRNLGFETVNPQNVEQELNFIKQATAIAVMDVIKDKNISCRRIERCSSRTISH</sequence>
<dbReference type="WBParaSite" id="Csp11.Scaffold629.g15156.t1">
    <property type="protein sequence ID" value="Csp11.Scaffold629.g15156.t1"/>
    <property type="gene ID" value="Csp11.Scaffold629.g15156"/>
</dbReference>
<dbReference type="InterPro" id="IPR057493">
    <property type="entry name" value="PH_RdRP-assoc"/>
</dbReference>
<evidence type="ECO:0000313" key="4">
    <source>
        <dbReference type="WBParaSite" id="Csp11.Scaffold629.g15156.t1"/>
    </source>
</evidence>
<feature type="domain" description="PH-like" evidence="2">
    <location>
        <begin position="116"/>
        <end position="204"/>
    </location>
</feature>
<dbReference type="InterPro" id="IPR056054">
    <property type="entry name" value="DUF7637"/>
</dbReference>
<proteinExistence type="predicted"/>
<reference evidence="4" key="1">
    <citation type="submission" date="2016-11" db="UniProtKB">
        <authorList>
            <consortium name="WormBaseParasite"/>
        </authorList>
    </citation>
    <scope>IDENTIFICATION</scope>
</reference>
<dbReference type="Proteomes" id="UP000095282">
    <property type="component" value="Unplaced"/>
</dbReference>
<evidence type="ECO:0000313" key="3">
    <source>
        <dbReference type="Proteomes" id="UP000095282"/>
    </source>
</evidence>
<name>A0A1I7U5U4_9PELO</name>